<comment type="catalytic activity">
    <reaction evidence="8">
        <text>L-tyrosyl-[protein] + ATP = O-(5'-adenylyl)-L-tyrosyl-[protein] + diphosphate</text>
        <dbReference type="Rhea" id="RHEA:54288"/>
        <dbReference type="Rhea" id="RHEA-COMP:10136"/>
        <dbReference type="Rhea" id="RHEA-COMP:13846"/>
        <dbReference type="ChEBI" id="CHEBI:30616"/>
        <dbReference type="ChEBI" id="CHEBI:33019"/>
        <dbReference type="ChEBI" id="CHEBI:46858"/>
        <dbReference type="ChEBI" id="CHEBI:83624"/>
        <dbReference type="EC" id="2.7.7.108"/>
    </reaction>
</comment>
<dbReference type="PANTHER" id="PTHR32057">
    <property type="entry name" value="PROTEIN ADENYLYLTRANSFERASE SELO, MITOCHONDRIAL"/>
    <property type="match status" value="1"/>
</dbReference>
<comment type="caution">
    <text evidence="9">The sequence shown here is derived from an EMBL/GenBank/DDBJ whole genome shotgun (WGS) entry which is preliminary data.</text>
</comment>
<feature type="binding site" evidence="8">
    <location>
        <position position="93"/>
    </location>
    <ligand>
        <name>ATP</name>
        <dbReference type="ChEBI" id="CHEBI:30616"/>
    </ligand>
</feature>
<comment type="catalytic activity">
    <reaction evidence="8">
        <text>L-seryl-[protein] + ATP = 3-O-(5'-adenylyl)-L-seryl-[protein] + diphosphate</text>
        <dbReference type="Rhea" id="RHEA:58120"/>
        <dbReference type="Rhea" id="RHEA-COMP:9863"/>
        <dbReference type="Rhea" id="RHEA-COMP:15073"/>
        <dbReference type="ChEBI" id="CHEBI:29999"/>
        <dbReference type="ChEBI" id="CHEBI:30616"/>
        <dbReference type="ChEBI" id="CHEBI:33019"/>
        <dbReference type="ChEBI" id="CHEBI:142516"/>
        <dbReference type="EC" id="2.7.7.108"/>
    </reaction>
</comment>
<keyword evidence="3 8" id="KW-0548">Nucleotidyltransferase</keyword>
<dbReference type="NCBIfam" id="NF000658">
    <property type="entry name" value="PRK00029.1"/>
    <property type="match status" value="1"/>
</dbReference>
<comment type="cofactor">
    <cofactor evidence="8">
        <name>Mg(2+)</name>
        <dbReference type="ChEBI" id="CHEBI:18420"/>
    </cofactor>
    <cofactor evidence="8">
        <name>Mn(2+)</name>
        <dbReference type="ChEBI" id="CHEBI:29035"/>
    </cofactor>
</comment>
<keyword evidence="6 8" id="KW-0067">ATP-binding</keyword>
<evidence type="ECO:0000256" key="4">
    <source>
        <dbReference type="ARBA" id="ARBA00022723"/>
    </source>
</evidence>
<dbReference type="RefSeq" id="WP_344037366.1">
    <property type="nucleotide sequence ID" value="NZ_BAAAKE010000007.1"/>
</dbReference>
<evidence type="ECO:0000256" key="1">
    <source>
        <dbReference type="ARBA" id="ARBA00009747"/>
    </source>
</evidence>
<comment type="function">
    <text evidence="8">Nucleotidyltransferase involved in the post-translational modification of proteins. It can catalyze the addition of adenosine monophosphate (AMP) or uridine monophosphate (UMP) to a protein, resulting in modifications known as AMPylation and UMPylation.</text>
</comment>
<keyword evidence="10" id="KW-1185">Reference proteome</keyword>
<evidence type="ECO:0000256" key="3">
    <source>
        <dbReference type="ARBA" id="ARBA00022695"/>
    </source>
</evidence>
<evidence type="ECO:0000256" key="2">
    <source>
        <dbReference type="ARBA" id="ARBA00022679"/>
    </source>
</evidence>
<keyword evidence="7 8" id="KW-0460">Magnesium</keyword>
<keyword evidence="8" id="KW-0464">Manganese</keyword>
<keyword evidence="4 8" id="KW-0479">Metal-binding</keyword>
<keyword evidence="2 8" id="KW-0808">Transferase</keyword>
<dbReference type="EMBL" id="JBHSJB010000053">
    <property type="protein sequence ID" value="MFC5060396.1"/>
    <property type="molecule type" value="Genomic_DNA"/>
</dbReference>
<comment type="catalytic activity">
    <reaction evidence="8">
        <text>L-threonyl-[protein] + ATP = 3-O-(5'-adenylyl)-L-threonyl-[protein] + diphosphate</text>
        <dbReference type="Rhea" id="RHEA:54292"/>
        <dbReference type="Rhea" id="RHEA-COMP:11060"/>
        <dbReference type="Rhea" id="RHEA-COMP:13847"/>
        <dbReference type="ChEBI" id="CHEBI:30013"/>
        <dbReference type="ChEBI" id="CHEBI:30616"/>
        <dbReference type="ChEBI" id="CHEBI:33019"/>
        <dbReference type="ChEBI" id="CHEBI:138113"/>
        <dbReference type="EC" id="2.7.7.108"/>
    </reaction>
</comment>
<organism evidence="9 10">
    <name type="scientific">Saccharothrix xinjiangensis</name>
    <dbReference type="NCBI Taxonomy" id="204798"/>
    <lineage>
        <taxon>Bacteria</taxon>
        <taxon>Bacillati</taxon>
        <taxon>Actinomycetota</taxon>
        <taxon>Actinomycetes</taxon>
        <taxon>Pseudonocardiales</taxon>
        <taxon>Pseudonocardiaceae</taxon>
        <taxon>Saccharothrix</taxon>
    </lineage>
</organism>
<feature type="binding site" evidence="8">
    <location>
        <position position="184"/>
    </location>
    <ligand>
        <name>ATP</name>
        <dbReference type="ChEBI" id="CHEBI:30616"/>
    </ligand>
</feature>
<feature type="binding site" evidence="8">
    <location>
        <position position="126"/>
    </location>
    <ligand>
        <name>ATP</name>
        <dbReference type="ChEBI" id="CHEBI:30616"/>
    </ligand>
</feature>
<evidence type="ECO:0000256" key="5">
    <source>
        <dbReference type="ARBA" id="ARBA00022741"/>
    </source>
</evidence>
<dbReference type="InterPro" id="IPR003846">
    <property type="entry name" value="SelO"/>
</dbReference>
<name>A0ABV9YEV7_9PSEU</name>
<feature type="binding site" evidence="8">
    <location>
        <position position="127"/>
    </location>
    <ligand>
        <name>ATP</name>
        <dbReference type="ChEBI" id="CHEBI:30616"/>
    </ligand>
</feature>
<reference evidence="10" key="1">
    <citation type="journal article" date="2019" name="Int. J. Syst. Evol. Microbiol.">
        <title>The Global Catalogue of Microorganisms (GCM) 10K type strain sequencing project: providing services to taxonomists for standard genome sequencing and annotation.</title>
        <authorList>
            <consortium name="The Broad Institute Genomics Platform"/>
            <consortium name="The Broad Institute Genome Sequencing Center for Infectious Disease"/>
            <person name="Wu L."/>
            <person name="Ma J."/>
        </authorList>
    </citation>
    <scope>NUCLEOTIDE SEQUENCE [LARGE SCALE GENOMIC DNA]</scope>
    <source>
        <strain evidence="10">KCTC 12848</strain>
    </source>
</reference>
<dbReference type="EC" id="2.7.7.108" evidence="8"/>
<evidence type="ECO:0000313" key="10">
    <source>
        <dbReference type="Proteomes" id="UP001595833"/>
    </source>
</evidence>
<feature type="active site" description="Proton acceptor" evidence="8">
    <location>
        <position position="253"/>
    </location>
</feature>
<accession>A0ABV9YEV7</accession>
<feature type="binding site" evidence="8">
    <location>
        <position position="94"/>
    </location>
    <ligand>
        <name>ATP</name>
        <dbReference type="ChEBI" id="CHEBI:30616"/>
    </ligand>
</feature>
<protein>
    <recommendedName>
        <fullName evidence="8">Protein nucleotidyltransferase YdiU</fullName>
        <ecNumber evidence="8">2.7.7.-</ecNumber>
    </recommendedName>
    <alternativeName>
        <fullName evidence="8">Protein adenylyltransferase YdiU</fullName>
        <ecNumber evidence="8">2.7.7.108</ecNumber>
    </alternativeName>
    <alternativeName>
        <fullName evidence="8">Protein uridylyltransferase YdiU</fullName>
        <ecNumber evidence="8">2.7.7.-</ecNumber>
    </alternativeName>
</protein>
<sequence length="487" mass="52035">MSTAPPTTALSDHFARSLPELALAWRADEVPDPRLLALNEPLAAELGLDPGWLRGPEGVRLLVGNHLPDGAAPVAQAYAGHQFGHYSPRLGDGRALLLGELTHADGHLRDLHLKGSGRTPFSRGGDGLAAVGPMVREYVVSEAMHALGIPTTRSLAVVATGRSVRREALLPGAVLARVARSHLRVGSFQYARATDDVDLLRRLADHAIARHHPGAAEADNPHLALFEAVVAAQASLVARWMLAGFVHGVMNTDNMTISGETIDYGPCAFMDAYDPATVYSSIDEGGRYAYGNQPLVAEWNLARLAEALLPLFADDQERAVEVAVEALGAFRPQYDAAWSAGARAKLGLSGADDDAVVTPLVEDLLVLLRDGHVDHTSFHRRLGAAARGNTEPARELFLDLAAIDAWLARWRALGPDGDAMDRVNPAYVPRNHLVEEALTAVTGGDTGPLERLLDAVTSPYDERPGLERYAAPAPADFGATYQTFCGT</sequence>
<evidence type="ECO:0000256" key="8">
    <source>
        <dbReference type="HAMAP-Rule" id="MF_00692"/>
    </source>
</evidence>
<evidence type="ECO:0000256" key="7">
    <source>
        <dbReference type="ARBA" id="ARBA00022842"/>
    </source>
</evidence>
<feature type="binding site" evidence="8">
    <location>
        <position position="263"/>
    </location>
    <ligand>
        <name>Mg(2+)</name>
        <dbReference type="ChEBI" id="CHEBI:18420"/>
    </ligand>
</feature>
<proteinExistence type="inferred from homology"/>
<dbReference type="Pfam" id="PF02696">
    <property type="entry name" value="SelO"/>
    <property type="match status" value="1"/>
</dbReference>
<dbReference type="Proteomes" id="UP001595833">
    <property type="component" value="Unassembled WGS sequence"/>
</dbReference>
<evidence type="ECO:0000256" key="6">
    <source>
        <dbReference type="ARBA" id="ARBA00022840"/>
    </source>
</evidence>
<comment type="catalytic activity">
    <reaction evidence="8">
        <text>L-seryl-[protein] + UTP = O-(5'-uridylyl)-L-seryl-[protein] + diphosphate</text>
        <dbReference type="Rhea" id="RHEA:64604"/>
        <dbReference type="Rhea" id="RHEA-COMP:9863"/>
        <dbReference type="Rhea" id="RHEA-COMP:16635"/>
        <dbReference type="ChEBI" id="CHEBI:29999"/>
        <dbReference type="ChEBI" id="CHEBI:33019"/>
        <dbReference type="ChEBI" id="CHEBI:46398"/>
        <dbReference type="ChEBI" id="CHEBI:156051"/>
    </reaction>
</comment>
<evidence type="ECO:0000313" key="9">
    <source>
        <dbReference type="EMBL" id="MFC5060396.1"/>
    </source>
</evidence>
<feature type="binding site" evidence="8">
    <location>
        <position position="254"/>
    </location>
    <ligand>
        <name>Mg(2+)</name>
        <dbReference type="ChEBI" id="CHEBI:18420"/>
    </ligand>
</feature>
<feature type="binding site" evidence="8">
    <location>
        <position position="91"/>
    </location>
    <ligand>
        <name>ATP</name>
        <dbReference type="ChEBI" id="CHEBI:30616"/>
    </ligand>
</feature>
<dbReference type="HAMAP" id="MF_00692">
    <property type="entry name" value="SelO"/>
    <property type="match status" value="1"/>
</dbReference>
<comment type="catalytic activity">
    <reaction evidence="8">
        <text>L-histidyl-[protein] + UTP = N(tele)-(5'-uridylyl)-L-histidyl-[protein] + diphosphate</text>
        <dbReference type="Rhea" id="RHEA:83891"/>
        <dbReference type="Rhea" id="RHEA-COMP:9745"/>
        <dbReference type="Rhea" id="RHEA-COMP:20239"/>
        <dbReference type="ChEBI" id="CHEBI:29979"/>
        <dbReference type="ChEBI" id="CHEBI:33019"/>
        <dbReference type="ChEBI" id="CHEBI:46398"/>
        <dbReference type="ChEBI" id="CHEBI:233474"/>
    </reaction>
</comment>
<feature type="binding site" evidence="8">
    <location>
        <position position="263"/>
    </location>
    <ligand>
        <name>ATP</name>
        <dbReference type="ChEBI" id="CHEBI:30616"/>
    </ligand>
</feature>
<comment type="catalytic activity">
    <reaction evidence="8">
        <text>L-tyrosyl-[protein] + UTP = O-(5'-uridylyl)-L-tyrosyl-[protein] + diphosphate</text>
        <dbReference type="Rhea" id="RHEA:83887"/>
        <dbReference type="Rhea" id="RHEA-COMP:10136"/>
        <dbReference type="Rhea" id="RHEA-COMP:20238"/>
        <dbReference type="ChEBI" id="CHEBI:33019"/>
        <dbReference type="ChEBI" id="CHEBI:46398"/>
        <dbReference type="ChEBI" id="CHEBI:46858"/>
        <dbReference type="ChEBI" id="CHEBI:90602"/>
    </reaction>
</comment>
<comment type="similarity">
    <text evidence="1 8">Belongs to the SELO family.</text>
</comment>
<dbReference type="PANTHER" id="PTHR32057:SF14">
    <property type="entry name" value="PROTEIN ADENYLYLTRANSFERASE SELO, MITOCHONDRIAL"/>
    <property type="match status" value="1"/>
</dbReference>
<gene>
    <name evidence="8" type="primary">ydiU</name>
    <name evidence="8" type="synonym">selO</name>
    <name evidence="9" type="ORF">ACFPFM_42360</name>
</gene>
<feature type="binding site" evidence="8">
    <location>
        <position position="114"/>
    </location>
    <ligand>
        <name>ATP</name>
        <dbReference type="ChEBI" id="CHEBI:30616"/>
    </ligand>
</feature>
<dbReference type="EC" id="2.7.7.-" evidence="8"/>
<keyword evidence="5 8" id="KW-0547">Nucleotide-binding</keyword>
<feature type="binding site" evidence="8">
    <location>
        <position position="177"/>
    </location>
    <ligand>
        <name>ATP</name>
        <dbReference type="ChEBI" id="CHEBI:30616"/>
    </ligand>
</feature>